<accession>A0A2M8NZ50</accession>
<dbReference type="EMBL" id="PGTK01000008">
    <property type="protein sequence ID" value="PJF30583.1"/>
    <property type="molecule type" value="Genomic_DNA"/>
</dbReference>
<evidence type="ECO:0000313" key="2">
    <source>
        <dbReference type="EMBL" id="PJF30583.1"/>
    </source>
</evidence>
<organism evidence="2 3">
    <name type="scientific">Candidatus Thermofonsia Clade 1 bacterium</name>
    <dbReference type="NCBI Taxonomy" id="2364210"/>
    <lineage>
        <taxon>Bacteria</taxon>
        <taxon>Bacillati</taxon>
        <taxon>Chloroflexota</taxon>
        <taxon>Candidatus Thermofontia</taxon>
        <taxon>Candidatus Thermofonsia Clade 1</taxon>
    </lineage>
</organism>
<dbReference type="Proteomes" id="UP000228921">
    <property type="component" value="Unassembled WGS sequence"/>
</dbReference>
<feature type="transmembrane region" description="Helical" evidence="1">
    <location>
        <begin position="101"/>
        <end position="119"/>
    </location>
</feature>
<reference evidence="2 3" key="1">
    <citation type="submission" date="2017-11" db="EMBL/GenBank/DDBJ databases">
        <title>Evolution of Phototrophy in the Chloroflexi Phylum Driven by Horizontal Gene Transfer.</title>
        <authorList>
            <person name="Ward L.M."/>
            <person name="Hemp J."/>
            <person name="Shih P.M."/>
            <person name="Mcglynn S.E."/>
            <person name="Fischer W."/>
        </authorList>
    </citation>
    <scope>NUCLEOTIDE SEQUENCE [LARGE SCALE GENOMIC DNA]</scope>
    <source>
        <strain evidence="2">CP2_2F</strain>
    </source>
</reference>
<name>A0A2M8NZ50_9CHLR</name>
<feature type="transmembrane region" description="Helical" evidence="1">
    <location>
        <begin position="171"/>
        <end position="189"/>
    </location>
</feature>
<feature type="transmembrane region" description="Helical" evidence="1">
    <location>
        <begin position="34"/>
        <end position="59"/>
    </location>
</feature>
<comment type="caution">
    <text evidence="2">The sequence shown here is derived from an EMBL/GenBank/DDBJ whole genome shotgun (WGS) entry which is preliminary data.</text>
</comment>
<feature type="transmembrane region" description="Helical" evidence="1">
    <location>
        <begin position="71"/>
        <end position="89"/>
    </location>
</feature>
<proteinExistence type="predicted"/>
<evidence type="ECO:0000256" key="1">
    <source>
        <dbReference type="SAM" id="Phobius"/>
    </source>
</evidence>
<gene>
    <name evidence="2" type="ORF">CUN51_07175</name>
</gene>
<keyword evidence="1" id="KW-1133">Transmembrane helix</keyword>
<keyword evidence="1" id="KW-0472">Membrane</keyword>
<feature type="transmembrane region" description="Helical" evidence="1">
    <location>
        <begin position="139"/>
        <end position="159"/>
    </location>
</feature>
<protein>
    <submittedName>
        <fullName evidence="2">Uncharacterized protein</fullName>
    </submittedName>
</protein>
<evidence type="ECO:0000313" key="3">
    <source>
        <dbReference type="Proteomes" id="UP000228921"/>
    </source>
</evidence>
<sequence length="218" mass="22998">MTPETLEQVGVIAGAVLTLAIFSYALGDNFLYRLAIHIFIGAAAGFVLLATLESVLIPWLSATVLITPFELPRLVIGLLPFLFGLLLVYKGTARLSRLGDFGVMIVLGVGTALALLGAVNGTLLPLIGDAARAFRPENALNGLIGLIGTLSVLVFFTYVGLRRLSGEVTQFLPVRFVGLIGQGFIAITLGATYGLLILSALTVLSGVLSDRLFILIGR</sequence>
<dbReference type="AlphaFoldDB" id="A0A2M8NZ50"/>
<feature type="transmembrane region" description="Helical" evidence="1">
    <location>
        <begin position="6"/>
        <end position="27"/>
    </location>
</feature>
<keyword evidence="1" id="KW-0812">Transmembrane</keyword>